<dbReference type="PANTHER" id="PTHR13037:SF24">
    <property type="entry name" value="POLYCOMB PROTEIN PCL-RELATED"/>
    <property type="match status" value="1"/>
</dbReference>
<feature type="region of interest" description="Disordered" evidence="3">
    <location>
        <begin position="566"/>
        <end position="597"/>
    </location>
</feature>
<protein>
    <submittedName>
        <fullName evidence="4">Uncharacterized protein</fullName>
    </submittedName>
</protein>
<feature type="compositionally biased region" description="Low complexity" evidence="3">
    <location>
        <begin position="368"/>
        <end position="379"/>
    </location>
</feature>
<reference evidence="4" key="1">
    <citation type="submission" date="2022-07" db="EMBL/GenBank/DDBJ databases">
        <title>Phylogenomic reconstructions and comparative analyses of Kickxellomycotina fungi.</title>
        <authorList>
            <person name="Reynolds N.K."/>
            <person name="Stajich J.E."/>
            <person name="Barry K."/>
            <person name="Grigoriev I.V."/>
            <person name="Crous P."/>
            <person name="Smith M.E."/>
        </authorList>
    </citation>
    <scope>NUCLEOTIDE SEQUENCE</scope>
    <source>
        <strain evidence="4">NBRC 105414</strain>
    </source>
</reference>
<evidence type="ECO:0000256" key="3">
    <source>
        <dbReference type="SAM" id="MobiDB-lite"/>
    </source>
</evidence>
<sequence>MESRAADPDASLAAALEQEAADLSMSQILNAPGRYASDIQGELVVASRPGGRATAPATRLSLGGADDDFEALFARYSGAAHHPAGSSGGHHLPAAAGVLAGHQYPGFCDSSRTPSLPQLFPPLHAPGPGFAAAPRPGYPWLDAFGARLPDAGPPAAAYPTMPQYAREGALGHAFAPQLQPRAPYPCGPLSDGELSRHDGAGGDLSDGELAEDTPDLRRADVVAVVKERVGRVLQLKNPKLLQGPQFRAMMLLLKVAKLDDPDAILAQIKGAPLAVASELNALAHEFCLDMVVDACVAAILTAASAKPPAKSPPDAAMRPSGGSPAPPASTPLSPELGVSDGVDMDTSSDHDGYEGVSPELGPQPTRQGSLPPLEPGELPSLREHTPQPDPRFDRSRAPSPPSAHPKALQAPMRPTPLPTTPSGTNSGAGEATNPPSPQKPRRALQDPGSAVCSHENDRFVVFVDESDSSSGSSSGSESDTEGSTPRVRSAPSLPALGSGFRADAAGSPSGDLLRAKESLKEKEAAIARLKSQINQRQMRALLRRKLQIAHAQKAAAAAAAAASASVTETTETPSPPVLSTPVQDAAVGSAGPSPQDTAPLAQQAVRLPVSDHLAAVLGRMPEAARSKHAAAALARLDDALEAKRAALRLRIRRIQAEADLAQAELALVEYAIHADREAQAIAGSAEPLRHPSTQAKSLETDVGEIARLREAICSIAQLSLSPARTPTAPAAALPESSRGGPQTEPEAASAQLKPRPAVDAARTQAQPRLSPAEMRAKLVAMKKDQSEISQKLAVLAVKRKQEQQAAPPPLQPEASPASKKQKGPPDTASMSTNVDRVYDALTSAVEACIGPYEKWCASALAVLDSHALQPLVAIDGIVKTIPSPHASVLRKYLADMRQALGVLSTADRQKGISNARIAKMLRPVWARYRPFFATCIAADSPLRSVLVADKPDPVETVSVPHDEYLANDITRKERVFIARLVGTEHSADMPIMNQCVLHVPAPPTRASTPDRAFRYFDLAASKPGIVPPPAAAAAADPSSAGGSSSAPDSPAAAYSAAVQEYWNGIQNATRPVMEHEVYNYLRARTNKDVGRVIKSLKSAIQRWPGSERLWDLYLELYSRQRVPPEEVVAAFADATKFHPHSTCIWRRYVVWCGWCAQQKKAHGSAEASQIRLSMVAAMAVQVLAGTPEPDRAGTTSATIAEILIHYWDCLWQSIELLVPPALPAARHQATTRAVSRVLAHMHACLTAGTLSELVAEISSMRVLATPAGAHKPPAAAAAHPSAWALSELLLPHHLLAVAQVYASCFIDTEYVPRLVLDGLYAALHAKGDHQAVYFIDLDRVVQRGPGGRKAPNPQVTGMLCKLLGRMLSSLQQQRTPRQAAMADAETLSGSRELCLTSIKATLAQLQQYSPVDVEPRLAECEEIFWTTRYAPADSAGFQRVPDMMAETGACRFLLVAQAVCAGAFPGDAAQAAQVAELLHRHATTIANDIRTIDTPAAEPPAAGSTRERIEDTRRLYYRIVGYTGTGRPADAEELSQRLQHAPDAGDNAQLFYNRIRKTAGVWTNIALVELLHASHCANTAQQTDQAAQAAQAWLRFGLRCLPASMAGGRAQIWALLLRLTMVQRPLKPEEIAEMGRDLTQPRDASPLQVAPQCYLLVNLVMRAVLNGAPTDETLGAIAAYLAREARANAETAISMVRSMSFVDLD</sequence>
<feature type="region of interest" description="Disordered" evidence="3">
    <location>
        <begin position="799"/>
        <end position="831"/>
    </location>
</feature>
<feature type="compositionally biased region" description="Low complexity" evidence="3">
    <location>
        <begin position="723"/>
        <end position="737"/>
    </location>
</feature>
<evidence type="ECO:0000313" key="4">
    <source>
        <dbReference type="EMBL" id="KAJ2783821.1"/>
    </source>
</evidence>
<gene>
    <name evidence="4" type="ORF">H4R18_001496</name>
</gene>
<feature type="region of interest" description="Disordered" evidence="3">
    <location>
        <begin position="723"/>
        <end position="771"/>
    </location>
</feature>
<feature type="region of interest" description="Disordered" evidence="3">
    <location>
        <begin position="184"/>
        <end position="210"/>
    </location>
</feature>
<feature type="compositionally biased region" description="Low complexity" evidence="3">
    <location>
        <begin position="304"/>
        <end position="323"/>
    </location>
</feature>
<evidence type="ECO:0000256" key="2">
    <source>
        <dbReference type="SAM" id="Coils"/>
    </source>
</evidence>
<organism evidence="4 5">
    <name type="scientific">Coemansia javaensis</name>
    <dbReference type="NCBI Taxonomy" id="2761396"/>
    <lineage>
        <taxon>Eukaryota</taxon>
        <taxon>Fungi</taxon>
        <taxon>Fungi incertae sedis</taxon>
        <taxon>Zoopagomycota</taxon>
        <taxon>Kickxellomycotina</taxon>
        <taxon>Kickxellomycetes</taxon>
        <taxon>Kickxellales</taxon>
        <taxon>Kickxellaceae</taxon>
        <taxon>Coemansia</taxon>
    </lineage>
</organism>
<evidence type="ECO:0000313" key="5">
    <source>
        <dbReference type="Proteomes" id="UP001140217"/>
    </source>
</evidence>
<keyword evidence="2" id="KW-0175">Coiled coil</keyword>
<feature type="compositionally biased region" description="Basic and acidic residues" evidence="3">
    <location>
        <begin position="380"/>
        <end position="396"/>
    </location>
</feature>
<evidence type="ECO:0000256" key="1">
    <source>
        <dbReference type="ARBA" id="ARBA00022581"/>
    </source>
</evidence>
<dbReference type="OrthoDB" id="1922977at2759"/>
<proteinExistence type="predicted"/>
<feature type="coiled-coil region" evidence="2">
    <location>
        <begin position="637"/>
        <end position="664"/>
    </location>
</feature>
<feature type="region of interest" description="Disordered" evidence="3">
    <location>
        <begin position="1027"/>
        <end position="1049"/>
    </location>
</feature>
<dbReference type="PANTHER" id="PTHR13037">
    <property type="entry name" value="FORMIN"/>
    <property type="match status" value="1"/>
</dbReference>
<accession>A0A9W8HKH1</accession>
<name>A0A9W8HKH1_9FUNG</name>
<dbReference type="EMBL" id="JANBUL010000039">
    <property type="protein sequence ID" value="KAJ2783821.1"/>
    <property type="molecule type" value="Genomic_DNA"/>
</dbReference>
<feature type="compositionally biased region" description="Low complexity" evidence="3">
    <location>
        <begin position="1031"/>
        <end position="1049"/>
    </location>
</feature>
<feature type="region of interest" description="Disordered" evidence="3">
    <location>
        <begin position="304"/>
        <end position="516"/>
    </location>
</feature>
<feature type="compositionally biased region" description="Low complexity" evidence="3">
    <location>
        <begin position="468"/>
        <end position="484"/>
    </location>
</feature>
<dbReference type="Proteomes" id="UP001140217">
    <property type="component" value="Unassembled WGS sequence"/>
</dbReference>
<keyword evidence="1" id="KW-0945">Host-virus interaction</keyword>
<dbReference type="InterPro" id="IPR011990">
    <property type="entry name" value="TPR-like_helical_dom_sf"/>
</dbReference>
<dbReference type="Gene3D" id="1.25.40.10">
    <property type="entry name" value="Tetratricopeptide repeat domain"/>
    <property type="match status" value="1"/>
</dbReference>
<comment type="caution">
    <text evidence="4">The sequence shown here is derived from an EMBL/GenBank/DDBJ whole genome shotgun (WGS) entry which is preliminary data.</text>
</comment>
<keyword evidence="5" id="KW-1185">Reference proteome</keyword>